<dbReference type="EMBL" id="VHSG01000005">
    <property type="protein sequence ID" value="TQV84741.1"/>
    <property type="molecule type" value="Genomic_DNA"/>
</dbReference>
<gene>
    <name evidence="2" type="ORF">FKG94_04255</name>
</gene>
<dbReference type="GO" id="GO:0002161">
    <property type="term" value="F:aminoacyl-tRNA deacylase activity"/>
    <property type="evidence" value="ECO:0007669"/>
    <property type="project" value="InterPro"/>
</dbReference>
<proteinExistence type="predicted"/>
<accession>A0A545U5J6</accession>
<sequence length="173" mass="19599">MTEEDPPMSLSPAVESYLSQSDIPFDVLEHPRSTTSMQTAHAAHVTPAQLAKAVVVRDQDRYMMCVLPASHILVMNWVDTDYKGHYRLATEDELAKLFPDCEAGAVPPLGQAYGLHVVWDNTLRHADEVYFEGGDHRHLIHIGHDEFMRLMEDADHATISCTPDTVEYYQHMH</sequence>
<dbReference type="InterPro" id="IPR036754">
    <property type="entry name" value="YbaK/aa-tRNA-synt-asso_dom_sf"/>
</dbReference>
<evidence type="ECO:0000259" key="1">
    <source>
        <dbReference type="Pfam" id="PF04073"/>
    </source>
</evidence>
<dbReference type="OrthoDB" id="9786549at2"/>
<dbReference type="AlphaFoldDB" id="A0A545U5J6"/>
<dbReference type="SUPFAM" id="SSF55826">
    <property type="entry name" value="YbaK/ProRS associated domain"/>
    <property type="match status" value="1"/>
</dbReference>
<dbReference type="Pfam" id="PF04073">
    <property type="entry name" value="tRNA_edit"/>
    <property type="match status" value="1"/>
</dbReference>
<name>A0A545U5J6_9GAMM</name>
<evidence type="ECO:0000313" key="2">
    <source>
        <dbReference type="EMBL" id="TQV84741.1"/>
    </source>
</evidence>
<organism evidence="2 3">
    <name type="scientific">Exilibacterium tricleocarpae</name>
    <dbReference type="NCBI Taxonomy" id="2591008"/>
    <lineage>
        <taxon>Bacteria</taxon>
        <taxon>Pseudomonadati</taxon>
        <taxon>Pseudomonadota</taxon>
        <taxon>Gammaproteobacteria</taxon>
        <taxon>Cellvibrionales</taxon>
        <taxon>Cellvibrionaceae</taxon>
        <taxon>Exilibacterium</taxon>
    </lineage>
</organism>
<feature type="domain" description="YbaK/aminoacyl-tRNA synthetase-associated" evidence="1">
    <location>
        <begin position="30"/>
        <end position="150"/>
    </location>
</feature>
<dbReference type="Proteomes" id="UP000319732">
    <property type="component" value="Unassembled WGS sequence"/>
</dbReference>
<evidence type="ECO:0000313" key="3">
    <source>
        <dbReference type="Proteomes" id="UP000319732"/>
    </source>
</evidence>
<dbReference type="InterPro" id="IPR007214">
    <property type="entry name" value="YbaK/aa-tRNA-synth-assoc-dom"/>
</dbReference>
<protein>
    <submittedName>
        <fullName evidence="2">YbaK/EbsC family protein</fullName>
    </submittedName>
</protein>
<dbReference type="Gene3D" id="3.90.960.10">
    <property type="entry name" value="YbaK/aminoacyl-tRNA synthetase-associated domain"/>
    <property type="match status" value="1"/>
</dbReference>
<keyword evidence="3" id="KW-1185">Reference proteome</keyword>
<reference evidence="2 3" key="1">
    <citation type="submission" date="2019-06" db="EMBL/GenBank/DDBJ databases">
        <title>Whole genome sequence for Cellvibrionaceae sp. R142.</title>
        <authorList>
            <person name="Wang G."/>
        </authorList>
    </citation>
    <scope>NUCLEOTIDE SEQUENCE [LARGE SCALE GENOMIC DNA]</scope>
    <source>
        <strain evidence="2 3">R142</strain>
    </source>
</reference>
<comment type="caution">
    <text evidence="2">The sequence shown here is derived from an EMBL/GenBank/DDBJ whole genome shotgun (WGS) entry which is preliminary data.</text>
</comment>
<dbReference type="CDD" id="cd04332">
    <property type="entry name" value="YbaK_like"/>
    <property type="match status" value="1"/>
</dbReference>